<evidence type="ECO:0000256" key="6">
    <source>
        <dbReference type="ARBA" id="ARBA00023015"/>
    </source>
</evidence>
<evidence type="ECO:0000259" key="12">
    <source>
        <dbReference type="PROSITE" id="PS50097"/>
    </source>
</evidence>
<organism evidence="14 15">
    <name type="scientific">Elysia chlorotica</name>
    <name type="common">Eastern emerald elysia</name>
    <name type="synonym">Sea slug</name>
    <dbReference type="NCBI Taxonomy" id="188477"/>
    <lineage>
        <taxon>Eukaryota</taxon>
        <taxon>Metazoa</taxon>
        <taxon>Spiralia</taxon>
        <taxon>Lophotrochozoa</taxon>
        <taxon>Mollusca</taxon>
        <taxon>Gastropoda</taxon>
        <taxon>Heterobranchia</taxon>
        <taxon>Euthyneura</taxon>
        <taxon>Panpulmonata</taxon>
        <taxon>Sacoglossa</taxon>
        <taxon>Placobranchoidea</taxon>
        <taxon>Plakobranchidae</taxon>
        <taxon>Elysia</taxon>
    </lineage>
</organism>
<keyword evidence="15" id="KW-1185">Reference proteome</keyword>
<dbReference type="PANTHER" id="PTHR24394:SF29">
    <property type="entry name" value="MYONEURIN"/>
    <property type="match status" value="1"/>
</dbReference>
<dbReference type="InterPro" id="IPR013087">
    <property type="entry name" value="Znf_C2H2_type"/>
</dbReference>
<feature type="non-terminal residue" evidence="14">
    <location>
        <position position="1"/>
    </location>
</feature>
<feature type="compositionally biased region" description="Basic residues" evidence="11">
    <location>
        <begin position="165"/>
        <end position="177"/>
    </location>
</feature>
<dbReference type="FunFam" id="3.30.160.60:FF:000538">
    <property type="entry name" value="zinc finger protein 853"/>
    <property type="match status" value="1"/>
</dbReference>
<feature type="domain" description="C2H2-type" evidence="13">
    <location>
        <begin position="359"/>
        <end position="386"/>
    </location>
</feature>
<evidence type="ECO:0000256" key="2">
    <source>
        <dbReference type="ARBA" id="ARBA00022723"/>
    </source>
</evidence>
<comment type="caution">
    <text evidence="14">The sequence shown here is derived from an EMBL/GenBank/DDBJ whole genome shotgun (WGS) entry which is preliminary data.</text>
</comment>
<dbReference type="CDD" id="cd18186">
    <property type="entry name" value="BTB_POZ_ZBTB_KLHL-like"/>
    <property type="match status" value="1"/>
</dbReference>
<feature type="non-terminal residue" evidence="14">
    <location>
        <position position="556"/>
    </location>
</feature>
<evidence type="ECO:0000313" key="14">
    <source>
        <dbReference type="EMBL" id="RUS76584.1"/>
    </source>
</evidence>
<dbReference type="Pfam" id="PF00096">
    <property type="entry name" value="zf-C2H2"/>
    <property type="match status" value="2"/>
</dbReference>
<keyword evidence="9" id="KW-0539">Nucleus</keyword>
<feature type="domain" description="C2H2-type" evidence="13">
    <location>
        <begin position="500"/>
        <end position="527"/>
    </location>
</feature>
<dbReference type="SMART" id="SM00355">
    <property type="entry name" value="ZnF_C2H2"/>
    <property type="match status" value="9"/>
</dbReference>
<dbReference type="Gene3D" id="3.30.710.10">
    <property type="entry name" value="Potassium Channel Kv1.1, Chain A"/>
    <property type="match status" value="1"/>
</dbReference>
<keyword evidence="3" id="KW-0677">Repeat</keyword>
<feature type="domain" description="C2H2-type" evidence="13">
    <location>
        <begin position="387"/>
        <end position="414"/>
    </location>
</feature>
<dbReference type="OrthoDB" id="6077919at2759"/>
<protein>
    <recommendedName>
        <fullName evidence="16">BTB domain-containing protein</fullName>
    </recommendedName>
</protein>
<dbReference type="PROSITE" id="PS00028">
    <property type="entry name" value="ZINC_FINGER_C2H2_1"/>
    <property type="match status" value="3"/>
</dbReference>
<evidence type="ECO:0000256" key="9">
    <source>
        <dbReference type="ARBA" id="ARBA00023242"/>
    </source>
</evidence>
<feature type="region of interest" description="Disordered" evidence="11">
    <location>
        <begin position="160"/>
        <end position="200"/>
    </location>
</feature>
<feature type="domain" description="C2H2-type" evidence="13">
    <location>
        <begin position="415"/>
        <end position="442"/>
    </location>
</feature>
<accession>A0A3S1HCJ2</accession>
<dbReference type="PROSITE" id="PS50157">
    <property type="entry name" value="ZINC_FINGER_C2H2_2"/>
    <property type="match status" value="6"/>
</dbReference>
<keyword evidence="5" id="KW-0862">Zinc</keyword>
<keyword evidence="7" id="KW-0238">DNA-binding</keyword>
<dbReference type="Gene3D" id="3.30.160.60">
    <property type="entry name" value="Classic Zinc Finger"/>
    <property type="match status" value="6"/>
</dbReference>
<dbReference type="GO" id="GO:0005634">
    <property type="term" value="C:nucleus"/>
    <property type="evidence" value="ECO:0007669"/>
    <property type="project" value="UniProtKB-SubCell"/>
</dbReference>
<dbReference type="GO" id="GO:0003677">
    <property type="term" value="F:DNA binding"/>
    <property type="evidence" value="ECO:0007669"/>
    <property type="project" value="UniProtKB-KW"/>
</dbReference>
<evidence type="ECO:0000256" key="10">
    <source>
        <dbReference type="PROSITE-ProRule" id="PRU00042"/>
    </source>
</evidence>
<keyword evidence="2" id="KW-0479">Metal-binding</keyword>
<dbReference type="FunFam" id="3.30.160.60:FF:000322">
    <property type="entry name" value="GDNF-inducible zinc finger protein 1"/>
    <property type="match status" value="1"/>
</dbReference>
<dbReference type="SMART" id="SM00225">
    <property type="entry name" value="BTB"/>
    <property type="match status" value="1"/>
</dbReference>
<evidence type="ECO:0000256" key="8">
    <source>
        <dbReference type="ARBA" id="ARBA00023163"/>
    </source>
</evidence>
<evidence type="ECO:0000256" key="5">
    <source>
        <dbReference type="ARBA" id="ARBA00022833"/>
    </source>
</evidence>
<keyword evidence="4 10" id="KW-0863">Zinc-finger</keyword>
<evidence type="ECO:0000256" key="1">
    <source>
        <dbReference type="ARBA" id="ARBA00004123"/>
    </source>
</evidence>
<dbReference type="SUPFAM" id="SSF57667">
    <property type="entry name" value="beta-beta-alpha zinc fingers"/>
    <property type="match status" value="3"/>
</dbReference>
<dbReference type="Pfam" id="PF00651">
    <property type="entry name" value="BTB"/>
    <property type="match status" value="1"/>
</dbReference>
<dbReference type="Proteomes" id="UP000271974">
    <property type="component" value="Unassembled WGS sequence"/>
</dbReference>
<keyword evidence="8" id="KW-0804">Transcription</keyword>
<feature type="domain" description="BTB" evidence="12">
    <location>
        <begin position="24"/>
        <end position="104"/>
    </location>
</feature>
<dbReference type="EMBL" id="RQTK01000651">
    <property type="protein sequence ID" value="RUS76584.1"/>
    <property type="molecule type" value="Genomic_DNA"/>
</dbReference>
<feature type="compositionally biased region" description="Basic residues" evidence="11">
    <location>
        <begin position="185"/>
        <end position="194"/>
    </location>
</feature>
<keyword evidence="6" id="KW-0805">Transcription regulation</keyword>
<evidence type="ECO:0000256" key="4">
    <source>
        <dbReference type="ARBA" id="ARBA00022771"/>
    </source>
</evidence>
<evidence type="ECO:0000256" key="7">
    <source>
        <dbReference type="ARBA" id="ARBA00023125"/>
    </source>
</evidence>
<evidence type="ECO:0000256" key="3">
    <source>
        <dbReference type="ARBA" id="ARBA00022737"/>
    </source>
</evidence>
<proteinExistence type="predicted"/>
<dbReference type="FunFam" id="3.30.160.60:FF:001249">
    <property type="entry name" value="CTCF"/>
    <property type="match status" value="1"/>
</dbReference>
<evidence type="ECO:0008006" key="16">
    <source>
        <dbReference type="Google" id="ProtNLM"/>
    </source>
</evidence>
<dbReference type="STRING" id="188477.A0A3S1HCJ2"/>
<feature type="domain" description="C2H2-type" evidence="13">
    <location>
        <begin position="470"/>
        <end position="499"/>
    </location>
</feature>
<sequence length="556" mass="64130">FYDPKLEKRTLLALNEQRDMSQFCDVILKVCDTQIFAHSNVLAAVSPYFKSFLGTGADFPRFFSQKVPQIIEIHIDTKDGDDGYGEAVRKVIEYMYTSQITLTLSSISQIIEISKIMQMETLLLYCGQFQRGEDNNFPRDAASYFPLPVKDCGSSQIVTCGTSRGRPRGRGRVRGRGRGCEPGRRGRKPGRPRKIVLNEDHESDTEFDDFMKRLENGEAVSVENETENASKCGFSDQDSVVSKTDFSSCGKLWTSRRKRTKPSQLRKDYVMPSLAKRSNKSVDSHRQVIANNETSSGLKFVCQKCDFVSSVFKDYRQHMKEHPETDPRTFRCDKVGCDFKTKRSRTFTTHKHQHMTEELICFICEERSSTQEEFELHRKKHEGENPYFCTECDSRFKTKAQLLAHKPKHQLEKPFICAICHAGFKWKHALKNHMVTHSATKDHLCDECGYATAHKSQLKSHMLIHTGLMFRCPYPECTFKATKRQNLKYHMVTHTQEKPHQCEVCGQSFSLLKNMRRHMLLHTGARPFACRLCGFATTRYDKLKEHNIKLHNLNPD</sequence>
<evidence type="ECO:0000313" key="15">
    <source>
        <dbReference type="Proteomes" id="UP000271974"/>
    </source>
</evidence>
<dbReference type="GO" id="GO:0008270">
    <property type="term" value="F:zinc ion binding"/>
    <property type="evidence" value="ECO:0007669"/>
    <property type="project" value="UniProtKB-KW"/>
</dbReference>
<name>A0A3S1HCJ2_ELYCH</name>
<reference evidence="14 15" key="1">
    <citation type="submission" date="2019-01" db="EMBL/GenBank/DDBJ databases">
        <title>A draft genome assembly of the solar-powered sea slug Elysia chlorotica.</title>
        <authorList>
            <person name="Cai H."/>
            <person name="Li Q."/>
            <person name="Fang X."/>
            <person name="Li J."/>
            <person name="Curtis N.E."/>
            <person name="Altenburger A."/>
            <person name="Shibata T."/>
            <person name="Feng M."/>
            <person name="Maeda T."/>
            <person name="Schwartz J.A."/>
            <person name="Shigenobu S."/>
            <person name="Lundholm N."/>
            <person name="Nishiyama T."/>
            <person name="Yang H."/>
            <person name="Hasebe M."/>
            <person name="Li S."/>
            <person name="Pierce S.K."/>
            <person name="Wang J."/>
        </authorList>
    </citation>
    <scope>NUCLEOTIDE SEQUENCE [LARGE SCALE GENOMIC DNA]</scope>
    <source>
        <strain evidence="14">EC2010</strain>
        <tissue evidence="14">Whole organism of an adult</tissue>
    </source>
</reference>
<evidence type="ECO:0000259" key="13">
    <source>
        <dbReference type="PROSITE" id="PS50157"/>
    </source>
</evidence>
<dbReference type="PROSITE" id="PS50097">
    <property type="entry name" value="BTB"/>
    <property type="match status" value="1"/>
</dbReference>
<evidence type="ECO:0000256" key="11">
    <source>
        <dbReference type="SAM" id="MobiDB-lite"/>
    </source>
</evidence>
<dbReference type="InterPro" id="IPR000210">
    <property type="entry name" value="BTB/POZ_dom"/>
</dbReference>
<dbReference type="InterPro" id="IPR036236">
    <property type="entry name" value="Znf_C2H2_sf"/>
</dbReference>
<gene>
    <name evidence="14" type="ORF">EGW08_015662</name>
</gene>
<dbReference type="InterPro" id="IPR011333">
    <property type="entry name" value="SKP1/BTB/POZ_sf"/>
</dbReference>
<dbReference type="AlphaFoldDB" id="A0A3S1HCJ2"/>
<dbReference type="GO" id="GO:0000981">
    <property type="term" value="F:DNA-binding transcription factor activity, RNA polymerase II-specific"/>
    <property type="evidence" value="ECO:0007669"/>
    <property type="project" value="TreeGrafter"/>
</dbReference>
<comment type="subcellular location">
    <subcellularLocation>
        <location evidence="1">Nucleus</location>
    </subcellularLocation>
</comment>
<dbReference type="PANTHER" id="PTHR24394">
    <property type="entry name" value="ZINC FINGER PROTEIN"/>
    <property type="match status" value="1"/>
</dbReference>
<feature type="domain" description="C2H2-type" evidence="13">
    <location>
        <begin position="443"/>
        <end position="467"/>
    </location>
</feature>
<dbReference type="SUPFAM" id="SSF54695">
    <property type="entry name" value="POZ domain"/>
    <property type="match status" value="1"/>
</dbReference>